<dbReference type="PANTHER" id="PTHR32444">
    <property type="entry name" value="BULB-TYPE LECTIN DOMAIN-CONTAINING PROTEIN"/>
    <property type="match status" value="1"/>
</dbReference>
<evidence type="ECO:0000256" key="1">
    <source>
        <dbReference type="SAM" id="Phobius"/>
    </source>
</evidence>
<dbReference type="InterPro" id="IPR011009">
    <property type="entry name" value="Kinase-like_dom_sf"/>
</dbReference>
<keyword evidence="1" id="KW-0812">Transmembrane</keyword>
<dbReference type="InterPro" id="IPR003609">
    <property type="entry name" value="Pan_app"/>
</dbReference>
<dbReference type="Pfam" id="PF08276">
    <property type="entry name" value="PAN_2"/>
    <property type="match status" value="1"/>
</dbReference>
<keyword evidence="1" id="KW-0472">Membrane</keyword>
<dbReference type="CDD" id="cd01098">
    <property type="entry name" value="PAN_AP_plant"/>
    <property type="match status" value="1"/>
</dbReference>
<keyword evidence="3" id="KW-0808">Transferase</keyword>
<evidence type="ECO:0000259" key="2">
    <source>
        <dbReference type="PROSITE" id="PS50948"/>
    </source>
</evidence>
<protein>
    <submittedName>
        <fullName evidence="3">Receptor-like serine/threonine-protein kinase SD1-8</fullName>
    </submittedName>
</protein>
<gene>
    <name evidence="3" type="ORF">M6B38_249250</name>
</gene>
<feature type="transmembrane region" description="Helical" evidence="1">
    <location>
        <begin position="162"/>
        <end position="183"/>
    </location>
</feature>
<dbReference type="Gene3D" id="3.30.200.20">
    <property type="entry name" value="Phosphorylase Kinase, domain 1"/>
    <property type="match status" value="1"/>
</dbReference>
<dbReference type="EMBL" id="JANAVB010045091">
    <property type="protein sequence ID" value="KAJ6790573.1"/>
    <property type="molecule type" value="Genomic_DNA"/>
</dbReference>
<keyword evidence="3" id="KW-0418">Kinase</keyword>
<keyword evidence="4" id="KW-1185">Reference proteome</keyword>
<evidence type="ECO:0000313" key="4">
    <source>
        <dbReference type="Proteomes" id="UP001140949"/>
    </source>
</evidence>
<name>A0AAX6DFL0_IRIPA</name>
<sequence length="253" mass="27144">MISGTRPRINAIPTAFAVPMEPVTPTVRPSASACWSRPSRRRTPNWQLRDGKDGCIRRTPLNCIGGTDGFNKVINVKLPESANSTVDMSLSLDQCRAGCLSNCACTAYASARQDGSGCVIWVSALVDIRLYVDGGQDLFVRVAAADVVTTPEQSHKSKSSKLAIVLSLILGVLLLAFISCFVWRRKKRSKVMLGATASFNDASNGGAGENDLDLPLFDFGTIAASTNHFSEESKLGEGGFGPVYKGKLETLRI</sequence>
<comment type="caution">
    <text evidence="3">The sequence shown here is derived from an EMBL/GenBank/DDBJ whole genome shotgun (WGS) entry which is preliminary data.</text>
</comment>
<keyword evidence="3" id="KW-0675">Receptor</keyword>
<dbReference type="Proteomes" id="UP001140949">
    <property type="component" value="Unassembled WGS sequence"/>
</dbReference>
<accession>A0AAX6DFL0</accession>
<feature type="domain" description="Apple" evidence="2">
    <location>
        <begin position="63"/>
        <end position="143"/>
    </location>
</feature>
<dbReference type="SMART" id="SM00473">
    <property type="entry name" value="PAN_AP"/>
    <property type="match status" value="1"/>
</dbReference>
<evidence type="ECO:0000313" key="3">
    <source>
        <dbReference type="EMBL" id="KAJ6790573.1"/>
    </source>
</evidence>
<dbReference type="PROSITE" id="PS50948">
    <property type="entry name" value="PAN"/>
    <property type="match status" value="1"/>
</dbReference>
<keyword evidence="1" id="KW-1133">Transmembrane helix</keyword>
<dbReference type="AlphaFoldDB" id="A0AAX6DFL0"/>
<organism evidence="3 4">
    <name type="scientific">Iris pallida</name>
    <name type="common">Sweet iris</name>
    <dbReference type="NCBI Taxonomy" id="29817"/>
    <lineage>
        <taxon>Eukaryota</taxon>
        <taxon>Viridiplantae</taxon>
        <taxon>Streptophyta</taxon>
        <taxon>Embryophyta</taxon>
        <taxon>Tracheophyta</taxon>
        <taxon>Spermatophyta</taxon>
        <taxon>Magnoliopsida</taxon>
        <taxon>Liliopsida</taxon>
        <taxon>Asparagales</taxon>
        <taxon>Iridaceae</taxon>
        <taxon>Iridoideae</taxon>
        <taxon>Irideae</taxon>
        <taxon>Iris</taxon>
    </lineage>
</organism>
<dbReference type="PANTHER" id="PTHR32444:SF183">
    <property type="entry name" value="APPLE DOMAIN-CONTAINING PROTEIN"/>
    <property type="match status" value="1"/>
</dbReference>
<reference evidence="3" key="1">
    <citation type="journal article" date="2023" name="GigaByte">
        <title>Genome assembly of the bearded iris, Iris pallida Lam.</title>
        <authorList>
            <person name="Bruccoleri R.E."/>
            <person name="Oakeley E.J."/>
            <person name="Faust A.M.E."/>
            <person name="Altorfer M."/>
            <person name="Dessus-Babus S."/>
            <person name="Burckhardt D."/>
            <person name="Oertli M."/>
            <person name="Naumann U."/>
            <person name="Petersen F."/>
            <person name="Wong J."/>
        </authorList>
    </citation>
    <scope>NUCLEOTIDE SEQUENCE</scope>
    <source>
        <strain evidence="3">GSM-AAB239-AS_SAM_17_03QT</strain>
    </source>
</reference>
<proteinExistence type="predicted"/>
<dbReference type="GO" id="GO:0016301">
    <property type="term" value="F:kinase activity"/>
    <property type="evidence" value="ECO:0007669"/>
    <property type="project" value="UniProtKB-KW"/>
</dbReference>
<reference evidence="3" key="2">
    <citation type="submission" date="2023-04" db="EMBL/GenBank/DDBJ databases">
        <authorList>
            <person name="Bruccoleri R.E."/>
            <person name="Oakeley E.J."/>
            <person name="Faust A.-M."/>
            <person name="Dessus-Babus S."/>
            <person name="Altorfer M."/>
            <person name="Burckhardt D."/>
            <person name="Oertli M."/>
            <person name="Naumann U."/>
            <person name="Petersen F."/>
            <person name="Wong J."/>
        </authorList>
    </citation>
    <scope>NUCLEOTIDE SEQUENCE</scope>
    <source>
        <strain evidence="3">GSM-AAB239-AS_SAM_17_03QT</strain>
        <tissue evidence="3">Leaf</tissue>
    </source>
</reference>
<dbReference type="SUPFAM" id="SSF56112">
    <property type="entry name" value="Protein kinase-like (PK-like)"/>
    <property type="match status" value="1"/>
</dbReference>